<accession>W5TEN8</accession>
<reference evidence="2 3" key="1">
    <citation type="journal article" date="2014" name="Appl. Environ. Microbiol.">
        <title>Insights into the Microbial Degradation of Rubber and Gutta-Percha by Analysis of the Complete Genome of Nocardia nova SH22a.</title>
        <authorList>
            <person name="Luo Q."/>
            <person name="Hiessl S."/>
            <person name="Poehlein A."/>
            <person name="Daniel R."/>
            <person name="Steinbuchel A."/>
        </authorList>
    </citation>
    <scope>NUCLEOTIDE SEQUENCE [LARGE SCALE GENOMIC DNA]</scope>
    <source>
        <strain evidence="2">SH22a</strain>
    </source>
</reference>
<dbReference type="RefSeq" id="WP_025347232.1">
    <property type="nucleotide sequence ID" value="NZ_CP006850.1"/>
</dbReference>
<dbReference type="PATRIC" id="fig|1415166.3.peg.915"/>
<dbReference type="EMBL" id="CP006850">
    <property type="protein sequence ID" value="AHH15711.1"/>
    <property type="molecule type" value="Genomic_DNA"/>
</dbReference>
<organism evidence="2 3">
    <name type="scientific">Nocardia nova SH22a</name>
    <dbReference type="NCBI Taxonomy" id="1415166"/>
    <lineage>
        <taxon>Bacteria</taxon>
        <taxon>Bacillati</taxon>
        <taxon>Actinomycetota</taxon>
        <taxon>Actinomycetes</taxon>
        <taxon>Mycobacteriales</taxon>
        <taxon>Nocardiaceae</taxon>
        <taxon>Nocardia</taxon>
    </lineage>
</organism>
<dbReference type="OrthoDB" id="4555073at2"/>
<protein>
    <recommendedName>
        <fullName evidence="1">TY-Chap N-terminal domain-containing protein</fullName>
    </recommendedName>
</protein>
<dbReference type="Proteomes" id="UP000019150">
    <property type="component" value="Chromosome"/>
</dbReference>
<dbReference type="STRING" id="1415166.NONO_c09040"/>
<gene>
    <name evidence="2" type="ORF">NONO_c09040</name>
</gene>
<evidence type="ECO:0000313" key="2">
    <source>
        <dbReference type="EMBL" id="AHH15711.1"/>
    </source>
</evidence>
<feature type="domain" description="TY-Chap N-terminal" evidence="1">
    <location>
        <begin position="14"/>
        <end position="118"/>
    </location>
</feature>
<name>W5TEN8_9NOCA</name>
<dbReference type="eggNOG" id="ENOG5032AG5">
    <property type="taxonomic scope" value="Bacteria"/>
</dbReference>
<dbReference type="Pfam" id="PF22552">
    <property type="entry name" value="TY-Chap3"/>
    <property type="match status" value="1"/>
</dbReference>
<sequence length="125" mass="13636">MDEVVALVRRTLAATTGDGDDVAVLTAGAGFVQWLGYPDAVQIEITHPALAQRKSWWRRSSPPNPLREAKIAALTDLGFTQGPVNYGREISTTELDWDQIAAIIASVLDRVLDVRDADSISIETF</sequence>
<keyword evidence="3" id="KW-1185">Reference proteome</keyword>
<evidence type="ECO:0000313" key="3">
    <source>
        <dbReference type="Proteomes" id="UP000019150"/>
    </source>
</evidence>
<dbReference type="AlphaFoldDB" id="W5TEN8"/>
<evidence type="ECO:0000259" key="1">
    <source>
        <dbReference type="Pfam" id="PF22552"/>
    </source>
</evidence>
<dbReference type="InterPro" id="IPR054344">
    <property type="entry name" value="TY-Chap_N"/>
</dbReference>
<dbReference type="HOGENOM" id="CLU_1990325_0_0_11"/>
<dbReference type="KEGG" id="nno:NONO_c09040"/>
<proteinExistence type="predicted"/>